<dbReference type="PANTHER" id="PTHR30040">
    <property type="entry name" value="THIAMINE BIOSYNTHESIS LIPOPROTEIN APBE"/>
    <property type="match status" value="1"/>
</dbReference>
<evidence type="ECO:0000256" key="12">
    <source>
        <dbReference type="RuleBase" id="RU363002"/>
    </source>
</evidence>
<comment type="cofactor">
    <cofactor evidence="11">
        <name>Mg(2+)</name>
        <dbReference type="ChEBI" id="CHEBI:18420"/>
    </cofactor>
    <cofactor evidence="11">
        <name>Mn(2+)</name>
        <dbReference type="ChEBI" id="CHEBI:29035"/>
    </cofactor>
    <text evidence="11">Magnesium. Can also use manganese.</text>
</comment>
<name>A0A0A0IA16_CLONO</name>
<dbReference type="InterPro" id="IPR003374">
    <property type="entry name" value="ApbE-like_sf"/>
</dbReference>
<accession>A0A0A0IA16</accession>
<keyword evidence="12" id="KW-0732">Signal</keyword>
<evidence type="ECO:0000256" key="5">
    <source>
        <dbReference type="ARBA" id="ARBA00022723"/>
    </source>
</evidence>
<dbReference type="PIRSF" id="PIRSF006268">
    <property type="entry name" value="ApbE"/>
    <property type="match status" value="1"/>
</dbReference>
<evidence type="ECO:0000256" key="3">
    <source>
        <dbReference type="ARBA" id="ARBA00022630"/>
    </source>
</evidence>
<dbReference type="GO" id="GO:0005886">
    <property type="term" value="C:plasma membrane"/>
    <property type="evidence" value="ECO:0007669"/>
    <property type="project" value="UniProtKB-SubCell"/>
</dbReference>
<dbReference type="PANTHER" id="PTHR30040:SF2">
    <property type="entry name" value="FAD:PROTEIN FMN TRANSFERASE"/>
    <property type="match status" value="1"/>
</dbReference>
<keyword evidence="12" id="KW-1003">Cell membrane</keyword>
<feature type="binding site" evidence="11">
    <location>
        <position position="293"/>
    </location>
    <ligand>
        <name>Mg(2+)</name>
        <dbReference type="ChEBI" id="CHEBI:18420"/>
    </ligand>
</feature>
<evidence type="ECO:0000256" key="4">
    <source>
        <dbReference type="ARBA" id="ARBA00022679"/>
    </source>
</evidence>
<protein>
    <recommendedName>
        <fullName evidence="2 10">FAD:protein FMN transferase</fullName>
        <ecNumber evidence="1 10">2.7.1.180</ecNumber>
    </recommendedName>
    <alternativeName>
        <fullName evidence="8 10">Flavin transferase</fullName>
    </alternativeName>
</protein>
<evidence type="ECO:0000256" key="7">
    <source>
        <dbReference type="ARBA" id="ARBA00022842"/>
    </source>
</evidence>
<feature type="chain" id="PRO_5039751409" description="FAD:protein FMN transferase" evidence="12">
    <location>
        <begin position="23"/>
        <end position="346"/>
    </location>
</feature>
<keyword evidence="12" id="KW-0449">Lipoprotein</keyword>
<organism evidence="13 14">
    <name type="scientific">Clostridium novyi A str. 4552</name>
    <dbReference type="NCBI Taxonomy" id="1444289"/>
    <lineage>
        <taxon>Bacteria</taxon>
        <taxon>Bacillati</taxon>
        <taxon>Bacillota</taxon>
        <taxon>Clostridia</taxon>
        <taxon>Eubacteriales</taxon>
        <taxon>Clostridiaceae</taxon>
        <taxon>Clostridium</taxon>
    </lineage>
</organism>
<dbReference type="EC" id="2.7.1.180" evidence="1 10"/>
<feature type="binding site" evidence="11">
    <location>
        <position position="289"/>
    </location>
    <ligand>
        <name>Mg(2+)</name>
        <dbReference type="ChEBI" id="CHEBI:18420"/>
    </ligand>
</feature>
<feature type="binding site" evidence="11">
    <location>
        <position position="175"/>
    </location>
    <ligand>
        <name>Mg(2+)</name>
        <dbReference type="ChEBI" id="CHEBI:18420"/>
    </ligand>
</feature>
<keyword evidence="7 10" id="KW-0460">Magnesium</keyword>
<dbReference type="SUPFAM" id="SSF143631">
    <property type="entry name" value="ApbE-like"/>
    <property type="match status" value="1"/>
</dbReference>
<dbReference type="Proteomes" id="UP000030012">
    <property type="component" value="Unassembled WGS sequence"/>
</dbReference>
<evidence type="ECO:0000256" key="11">
    <source>
        <dbReference type="PIRSR" id="PIRSR006268-2"/>
    </source>
</evidence>
<evidence type="ECO:0000256" key="8">
    <source>
        <dbReference type="ARBA" id="ARBA00031306"/>
    </source>
</evidence>
<comment type="similarity">
    <text evidence="10 12">Belongs to the ApbE family.</text>
</comment>
<comment type="caution">
    <text evidence="13">The sequence shown here is derived from an EMBL/GenBank/DDBJ whole genome shotgun (WGS) entry which is preliminary data.</text>
</comment>
<dbReference type="AlphaFoldDB" id="A0A0A0IA16"/>
<sequence length="346" mass="38189">MFKLKRFTAFIALIIISSLLFGGCTKDQVNPISKEGIFLGTVCKINVYDKVSPSILDKAYARVNEIENEMSINKPSTEITSINASSGKNYVKVSSDVLEVINRSLYYSSISEGKFDISIGCIDKLWNIGTDKARIPSQDEITSKLPLVNYKNILINKKDSSVMLKNKGMLIDLGAIAKGYAGDEVKRVLKENGVSHAVINLGGNIVTMGNKPNGDQWKIGVKDPFVPDANPWATISISDKSIVTSGIYERFFEKNGKRYHHILNPKTGYPIENSLVSVSIICDKSINADGLSTTTFSMGLEKGLKLIESMKDTEAIFVTKNHDVYISSGLKNNFKITNSKFNLKIH</sequence>
<keyword evidence="4 10" id="KW-0808">Transferase</keyword>
<evidence type="ECO:0000256" key="6">
    <source>
        <dbReference type="ARBA" id="ARBA00022827"/>
    </source>
</evidence>
<gene>
    <name evidence="13" type="ORF">Z968_06095</name>
</gene>
<dbReference type="Gene3D" id="3.10.520.10">
    <property type="entry name" value="ApbE-like domains"/>
    <property type="match status" value="1"/>
</dbReference>
<evidence type="ECO:0000256" key="2">
    <source>
        <dbReference type="ARBA" id="ARBA00016337"/>
    </source>
</evidence>
<comment type="subcellular location">
    <subcellularLocation>
        <location evidence="12">Cell inner membrane</location>
        <topology evidence="12">Lipid-anchor</topology>
        <orientation evidence="12">Periplasmic side</orientation>
    </subcellularLocation>
</comment>
<dbReference type="GO" id="GO:0046872">
    <property type="term" value="F:metal ion binding"/>
    <property type="evidence" value="ECO:0007669"/>
    <property type="project" value="UniProtKB-UniRule"/>
</dbReference>
<dbReference type="OrthoDB" id="9778595at2"/>
<keyword evidence="12" id="KW-0997">Cell inner membrane</keyword>
<dbReference type="RefSeq" id="WP_039254656.1">
    <property type="nucleotide sequence ID" value="NZ_JENJ01000021.1"/>
</dbReference>
<dbReference type="EMBL" id="JENJ01000021">
    <property type="protein sequence ID" value="KGM96475.1"/>
    <property type="molecule type" value="Genomic_DNA"/>
</dbReference>
<reference evidence="13 14" key="1">
    <citation type="submission" date="2014-01" db="EMBL/GenBank/DDBJ databases">
        <title>Plasmidome dynamics in the species complex Clostridium novyi sensu lato converts strains of independent lineages into distinctly different pathogens.</title>
        <authorList>
            <person name="Skarin H."/>
            <person name="Segerman B."/>
        </authorList>
    </citation>
    <scope>NUCLEOTIDE SEQUENCE [LARGE SCALE GENOMIC DNA]</scope>
    <source>
        <strain evidence="13 14">4552</strain>
    </source>
</reference>
<evidence type="ECO:0000313" key="13">
    <source>
        <dbReference type="EMBL" id="KGM96475.1"/>
    </source>
</evidence>
<keyword evidence="5 10" id="KW-0479">Metal-binding</keyword>
<comment type="catalytic activity">
    <reaction evidence="9 10 12">
        <text>L-threonyl-[protein] + FAD = FMN-L-threonyl-[protein] + AMP + H(+)</text>
        <dbReference type="Rhea" id="RHEA:36847"/>
        <dbReference type="Rhea" id="RHEA-COMP:11060"/>
        <dbReference type="Rhea" id="RHEA-COMP:11061"/>
        <dbReference type="ChEBI" id="CHEBI:15378"/>
        <dbReference type="ChEBI" id="CHEBI:30013"/>
        <dbReference type="ChEBI" id="CHEBI:57692"/>
        <dbReference type="ChEBI" id="CHEBI:74257"/>
        <dbReference type="ChEBI" id="CHEBI:456215"/>
        <dbReference type="EC" id="2.7.1.180"/>
    </reaction>
</comment>
<dbReference type="InterPro" id="IPR024932">
    <property type="entry name" value="ApbE"/>
</dbReference>
<evidence type="ECO:0000256" key="1">
    <source>
        <dbReference type="ARBA" id="ARBA00011955"/>
    </source>
</evidence>
<keyword evidence="3 10" id="KW-0285">Flavoprotein</keyword>
<dbReference type="PROSITE" id="PS51257">
    <property type="entry name" value="PROKAR_LIPOPROTEIN"/>
    <property type="match status" value="1"/>
</dbReference>
<proteinExistence type="inferred from homology"/>
<keyword evidence="12" id="KW-0472">Membrane</keyword>
<feature type="signal peptide" evidence="12">
    <location>
        <begin position="1"/>
        <end position="22"/>
    </location>
</feature>
<evidence type="ECO:0000256" key="10">
    <source>
        <dbReference type="PIRNR" id="PIRNR006268"/>
    </source>
</evidence>
<keyword evidence="6 10" id="KW-0274">FAD</keyword>
<comment type="function">
    <text evidence="12">Flavin transferase that catalyzes the transfer of the FMN moiety of FAD and its covalent binding to the hydroxyl group of a threonine residue in a target flavoprotein.</text>
</comment>
<evidence type="ECO:0000256" key="9">
    <source>
        <dbReference type="ARBA" id="ARBA00048540"/>
    </source>
</evidence>
<dbReference type="Pfam" id="PF02424">
    <property type="entry name" value="ApbE"/>
    <property type="match status" value="1"/>
</dbReference>
<dbReference type="GO" id="GO:0016740">
    <property type="term" value="F:transferase activity"/>
    <property type="evidence" value="ECO:0007669"/>
    <property type="project" value="UniProtKB-UniRule"/>
</dbReference>
<evidence type="ECO:0000313" key="14">
    <source>
        <dbReference type="Proteomes" id="UP000030012"/>
    </source>
</evidence>